<feature type="transmembrane region" description="Helical" evidence="1">
    <location>
        <begin position="169"/>
        <end position="186"/>
    </location>
</feature>
<evidence type="ECO:0000256" key="1">
    <source>
        <dbReference type="SAM" id="Phobius"/>
    </source>
</evidence>
<sequence length="379" mass="40929">MTWYRPMAARSGSSHRAATPLELLFDLCFVVAVAQVSAKLHHALAEDHIVQGLLGFATVFFAIFWAWLNFTWFASAYDTDDVPYRLVTLVQIAGVLILAAGVPRAFDQRDFGVIVIGYSVMRLALAAQWLRAAVSDAARRRTAIRYAVGITVCQFGWMALLLVRPELGFLGGFAVLVACEMLVPVWAERASATTWHPEHIAERYSLFTIIVLGETILSATVAIQAGLDVGGRLGELVVIAASGLVVVFGMWWVYFDRPAHERLGQTDRTSFLWGYGHYVVFASAAAVGAGLAVAADSATHAAHLSERGAAFAVAIPVAVYLCSVWLLQVRPRNRVVYLAASVLALLTPLSPIALPLLALVVAALVTAVVVNGEKRGDLE</sequence>
<comment type="caution">
    <text evidence="2">The sequence shown here is derived from an EMBL/GenBank/DDBJ whole genome shotgun (WGS) entry which is preliminary data.</text>
</comment>
<feature type="transmembrane region" description="Helical" evidence="1">
    <location>
        <begin position="112"/>
        <end position="131"/>
    </location>
</feature>
<reference evidence="2 3" key="1">
    <citation type="submission" date="2020-08" db="EMBL/GenBank/DDBJ databases">
        <title>Sequencing the genomes of 1000 actinobacteria strains.</title>
        <authorList>
            <person name="Klenk H.-P."/>
        </authorList>
    </citation>
    <scope>NUCLEOTIDE SEQUENCE [LARGE SCALE GENOMIC DNA]</scope>
    <source>
        <strain evidence="2 3">DSM 45362</strain>
    </source>
</reference>
<dbReference type="PANTHER" id="PTHR36840">
    <property type="entry name" value="BLL5714 PROTEIN"/>
    <property type="match status" value="1"/>
</dbReference>
<evidence type="ECO:0000313" key="2">
    <source>
        <dbReference type="EMBL" id="MBB5869273.1"/>
    </source>
</evidence>
<feature type="transmembrane region" description="Helical" evidence="1">
    <location>
        <begin position="86"/>
        <end position="106"/>
    </location>
</feature>
<keyword evidence="1" id="KW-0812">Transmembrane</keyword>
<feature type="transmembrane region" description="Helical" evidence="1">
    <location>
        <begin position="307"/>
        <end position="327"/>
    </location>
</feature>
<feature type="transmembrane region" description="Helical" evidence="1">
    <location>
        <begin position="21"/>
        <end position="38"/>
    </location>
</feature>
<feature type="transmembrane region" description="Helical" evidence="1">
    <location>
        <begin position="206"/>
        <end position="227"/>
    </location>
</feature>
<keyword evidence="1" id="KW-1133">Transmembrane helix</keyword>
<dbReference type="AlphaFoldDB" id="A0A841BQR6"/>
<protein>
    <submittedName>
        <fullName evidence="2">Low temperature requirement protein LtrA</fullName>
    </submittedName>
</protein>
<dbReference type="Pfam" id="PF06772">
    <property type="entry name" value="LtrA"/>
    <property type="match status" value="1"/>
</dbReference>
<dbReference type="PANTHER" id="PTHR36840:SF1">
    <property type="entry name" value="BLL5714 PROTEIN"/>
    <property type="match status" value="1"/>
</dbReference>
<dbReference type="EMBL" id="JACHMN010000002">
    <property type="protein sequence ID" value="MBB5869273.1"/>
    <property type="molecule type" value="Genomic_DNA"/>
</dbReference>
<feature type="transmembrane region" description="Helical" evidence="1">
    <location>
        <begin position="143"/>
        <end position="163"/>
    </location>
</feature>
<name>A0A841BQR6_9ACTN</name>
<keyword evidence="3" id="KW-1185">Reference proteome</keyword>
<proteinExistence type="predicted"/>
<feature type="transmembrane region" description="Helical" evidence="1">
    <location>
        <begin position="233"/>
        <end position="254"/>
    </location>
</feature>
<dbReference type="RefSeq" id="WP_221469875.1">
    <property type="nucleotide sequence ID" value="NZ_JACHMN010000002.1"/>
</dbReference>
<organism evidence="2 3">
    <name type="scientific">Allocatelliglobosispora scoriae</name>
    <dbReference type="NCBI Taxonomy" id="643052"/>
    <lineage>
        <taxon>Bacteria</taxon>
        <taxon>Bacillati</taxon>
        <taxon>Actinomycetota</taxon>
        <taxon>Actinomycetes</taxon>
        <taxon>Micromonosporales</taxon>
        <taxon>Micromonosporaceae</taxon>
        <taxon>Allocatelliglobosispora</taxon>
    </lineage>
</organism>
<feature type="transmembrane region" description="Helical" evidence="1">
    <location>
        <begin position="336"/>
        <end position="369"/>
    </location>
</feature>
<feature type="transmembrane region" description="Helical" evidence="1">
    <location>
        <begin position="275"/>
        <end position="295"/>
    </location>
</feature>
<dbReference type="Proteomes" id="UP000587527">
    <property type="component" value="Unassembled WGS sequence"/>
</dbReference>
<dbReference type="InterPro" id="IPR010640">
    <property type="entry name" value="Low_temperature_requirement_A"/>
</dbReference>
<accession>A0A841BQR6</accession>
<keyword evidence="1" id="KW-0472">Membrane</keyword>
<gene>
    <name evidence="2" type="ORF">F4553_002652</name>
</gene>
<feature type="transmembrane region" description="Helical" evidence="1">
    <location>
        <begin position="50"/>
        <end position="74"/>
    </location>
</feature>
<evidence type="ECO:0000313" key="3">
    <source>
        <dbReference type="Proteomes" id="UP000587527"/>
    </source>
</evidence>